<proteinExistence type="predicted"/>
<dbReference type="RefSeq" id="WP_421957802.1">
    <property type="nucleotide sequence ID" value="NZ_CACRTZ010000006.1"/>
</dbReference>
<name>A0A6N3BQT2_9ENTR</name>
<reference evidence="1" key="1">
    <citation type="submission" date="2019-11" db="EMBL/GenBank/DDBJ databases">
        <authorList>
            <person name="Feng L."/>
        </authorList>
    </citation>
    <scope>NUCLEOTIDE SEQUENCE</scope>
    <source>
        <strain evidence="1">EMassiliensisLFYP7</strain>
    </source>
</reference>
<dbReference type="AlphaFoldDB" id="A0A6N3BQT2"/>
<evidence type="ECO:0000313" key="1">
    <source>
        <dbReference type="EMBL" id="VYU04371.1"/>
    </source>
</evidence>
<sequence length="248" mass="28694">MVLSATMKALVEQGYHLFRRYPVPTHFNVCCRFCFSDSQQLALRQTPLRAVPFDLLNAWNSSINPEMQDIDEIRYLLPRLLELIAYKEFPGVYEGSCLQRMGEIPIQHWRADERLFLGQFSQRFICDWLLPDDAVELGIILKMFWRGGIDIAPLLDAVLCMPGYWVTVSLAWLLFLHREDTVRDAYVAQDSEDEAITQIIRAWAARNRSLLAERARLAIETPAARSFARTKYAIEADSWMIDECLCVL</sequence>
<protein>
    <submittedName>
        <fullName evidence="1">Uncharacterized protein</fullName>
    </submittedName>
</protein>
<accession>A0A6N3BQT2</accession>
<gene>
    <name evidence="1" type="ORF">EMLFYP7_01259</name>
</gene>
<dbReference type="EMBL" id="CACRTZ010000006">
    <property type="protein sequence ID" value="VYU04371.1"/>
    <property type="molecule type" value="Genomic_DNA"/>
</dbReference>
<organism evidence="1">
    <name type="scientific">Phytobacter massiliensis</name>
    <dbReference type="NCBI Taxonomy" id="1485952"/>
    <lineage>
        <taxon>Bacteria</taxon>
        <taxon>Pseudomonadati</taxon>
        <taxon>Pseudomonadota</taxon>
        <taxon>Gammaproteobacteria</taxon>
        <taxon>Enterobacterales</taxon>
        <taxon>Enterobacteriaceae</taxon>
        <taxon>Phytobacter</taxon>
    </lineage>
</organism>